<evidence type="ECO:0000259" key="2">
    <source>
        <dbReference type="Pfam" id="PF08327"/>
    </source>
</evidence>
<feature type="domain" description="Activator of Hsp90 ATPase homologue 1/2-like C-terminal" evidence="2">
    <location>
        <begin position="12"/>
        <end position="135"/>
    </location>
</feature>
<keyword evidence="4" id="KW-1185">Reference proteome</keyword>
<dbReference type="SUPFAM" id="SSF55961">
    <property type="entry name" value="Bet v1-like"/>
    <property type="match status" value="1"/>
</dbReference>
<organism evidence="3 4">
    <name type="scientific">Silvimonas iriomotensis</name>
    <dbReference type="NCBI Taxonomy" id="449662"/>
    <lineage>
        <taxon>Bacteria</taxon>
        <taxon>Pseudomonadati</taxon>
        <taxon>Pseudomonadota</taxon>
        <taxon>Betaproteobacteria</taxon>
        <taxon>Neisseriales</taxon>
        <taxon>Chitinibacteraceae</taxon>
        <taxon>Silvimonas</taxon>
    </lineage>
</organism>
<reference evidence="4" key="1">
    <citation type="journal article" date="2019" name="Int. J. Syst. Evol. Microbiol.">
        <title>The Global Catalogue of Microorganisms (GCM) 10K type strain sequencing project: providing services to taxonomists for standard genome sequencing and annotation.</title>
        <authorList>
            <consortium name="The Broad Institute Genomics Platform"/>
            <consortium name="The Broad Institute Genome Sequencing Center for Infectious Disease"/>
            <person name="Wu L."/>
            <person name="Ma J."/>
        </authorList>
    </citation>
    <scope>NUCLEOTIDE SEQUENCE [LARGE SCALE GENOMIC DNA]</scope>
    <source>
        <strain evidence="4">CGMCC 1.8859</strain>
    </source>
</reference>
<evidence type="ECO:0000313" key="3">
    <source>
        <dbReference type="EMBL" id="GGP18927.1"/>
    </source>
</evidence>
<dbReference type="RefSeq" id="WP_188702571.1">
    <property type="nucleotide sequence ID" value="NZ_BMLX01000001.1"/>
</dbReference>
<protein>
    <recommendedName>
        <fullName evidence="2">Activator of Hsp90 ATPase homologue 1/2-like C-terminal domain-containing protein</fullName>
    </recommendedName>
</protein>
<dbReference type="Gene3D" id="3.30.530.20">
    <property type="match status" value="1"/>
</dbReference>
<accession>A0ABQ2P617</accession>
<dbReference type="InterPro" id="IPR023393">
    <property type="entry name" value="START-like_dom_sf"/>
</dbReference>
<dbReference type="InterPro" id="IPR013538">
    <property type="entry name" value="ASHA1/2-like_C"/>
</dbReference>
<dbReference type="Proteomes" id="UP000637267">
    <property type="component" value="Unassembled WGS sequence"/>
</dbReference>
<evidence type="ECO:0000256" key="1">
    <source>
        <dbReference type="ARBA" id="ARBA00006817"/>
    </source>
</evidence>
<name>A0ABQ2P617_9NEIS</name>
<dbReference type="Pfam" id="PF08327">
    <property type="entry name" value="AHSA1"/>
    <property type="match status" value="1"/>
</dbReference>
<comment type="similarity">
    <text evidence="1">Belongs to the AHA1 family.</text>
</comment>
<evidence type="ECO:0000313" key="4">
    <source>
        <dbReference type="Proteomes" id="UP000637267"/>
    </source>
</evidence>
<dbReference type="EMBL" id="BMLX01000001">
    <property type="protein sequence ID" value="GGP18927.1"/>
    <property type="molecule type" value="Genomic_DNA"/>
</dbReference>
<gene>
    <name evidence="3" type="ORF">GCM10010970_08080</name>
</gene>
<sequence length="143" mass="15693">MTTYTTSREIPASPEQVFAAMCDPVRLARWWGPDGFSNTFSECDLVPGGRWVLTMHGPDGHQYPNEAVFEEIEAPSRFVVHHVSQPRYRLTVTLVAVPGGCTATWQQAFEDARIGERLAPIVVPANEQNLARLAAEVLGGLSA</sequence>
<comment type="caution">
    <text evidence="3">The sequence shown here is derived from an EMBL/GenBank/DDBJ whole genome shotgun (WGS) entry which is preliminary data.</text>
</comment>
<proteinExistence type="inferred from homology"/>